<dbReference type="Proteomes" id="UP000275749">
    <property type="component" value="Unassembled WGS sequence"/>
</dbReference>
<keyword evidence="4" id="KW-0472">Membrane</keyword>
<dbReference type="PANTHER" id="PTHR24421:SF55">
    <property type="entry name" value="SENSOR HISTIDINE KINASE YDFH"/>
    <property type="match status" value="1"/>
</dbReference>
<dbReference type="PIRSF" id="PIRSF037434">
    <property type="entry name" value="STHK_ChrS"/>
    <property type="match status" value="1"/>
</dbReference>
<dbReference type="Pfam" id="PF02518">
    <property type="entry name" value="HATPase_c"/>
    <property type="match status" value="1"/>
</dbReference>
<evidence type="ECO:0000256" key="3">
    <source>
        <dbReference type="ARBA" id="ARBA00023012"/>
    </source>
</evidence>
<dbReference type="AlphaFoldDB" id="A0A3N1ZPV9"/>
<dbReference type="Gene3D" id="3.30.565.10">
    <property type="entry name" value="Histidine kinase-like ATPase, C-terminal domain"/>
    <property type="match status" value="1"/>
</dbReference>
<feature type="transmembrane region" description="Helical" evidence="4">
    <location>
        <begin position="31"/>
        <end position="52"/>
    </location>
</feature>
<evidence type="ECO:0000259" key="5">
    <source>
        <dbReference type="Pfam" id="PF02518"/>
    </source>
</evidence>
<dbReference type="Gene3D" id="1.20.5.1930">
    <property type="match status" value="1"/>
</dbReference>
<feature type="transmembrane region" description="Helical" evidence="4">
    <location>
        <begin position="107"/>
        <end position="134"/>
    </location>
</feature>
<reference evidence="7 8" key="1">
    <citation type="submission" date="2018-11" db="EMBL/GenBank/DDBJ databases">
        <title>Sequencing the genomes of 1000 actinobacteria strains.</title>
        <authorList>
            <person name="Klenk H.-P."/>
        </authorList>
    </citation>
    <scope>NUCLEOTIDE SEQUENCE [LARGE SCALE GENOMIC DNA]</scope>
    <source>
        <strain evidence="7 8">DSM 10546</strain>
    </source>
</reference>
<comment type="caution">
    <text evidence="7">The sequence shown here is derived from an EMBL/GenBank/DDBJ whole genome shotgun (WGS) entry which is preliminary data.</text>
</comment>
<keyword evidence="4" id="KW-1133">Transmembrane helix</keyword>
<keyword evidence="3" id="KW-0902">Two-component regulatory system</keyword>
<dbReference type="InterPro" id="IPR050482">
    <property type="entry name" value="Sensor_HK_TwoCompSys"/>
</dbReference>
<dbReference type="InterPro" id="IPR003594">
    <property type="entry name" value="HATPase_dom"/>
</dbReference>
<keyword evidence="1" id="KW-0808">Transferase</keyword>
<keyword evidence="2 7" id="KW-0418">Kinase</keyword>
<keyword evidence="4" id="KW-0812">Transmembrane</keyword>
<dbReference type="InterPro" id="IPR036890">
    <property type="entry name" value="HATPase_C_sf"/>
</dbReference>
<dbReference type="GO" id="GO:0016020">
    <property type="term" value="C:membrane"/>
    <property type="evidence" value="ECO:0007669"/>
    <property type="project" value="InterPro"/>
</dbReference>
<evidence type="ECO:0000313" key="7">
    <source>
        <dbReference type="EMBL" id="ROR52940.1"/>
    </source>
</evidence>
<organism evidence="7 8">
    <name type="scientific">Luteococcus japonicus</name>
    <dbReference type="NCBI Taxonomy" id="33984"/>
    <lineage>
        <taxon>Bacteria</taxon>
        <taxon>Bacillati</taxon>
        <taxon>Actinomycetota</taxon>
        <taxon>Actinomycetes</taxon>
        <taxon>Propionibacteriales</taxon>
        <taxon>Propionibacteriaceae</taxon>
        <taxon>Luteococcus</taxon>
    </lineage>
</organism>
<dbReference type="InterPro" id="IPR011712">
    <property type="entry name" value="Sig_transdc_His_kin_sub3_dim/P"/>
</dbReference>
<dbReference type="EMBL" id="RKHG01000001">
    <property type="protein sequence ID" value="ROR52940.1"/>
    <property type="molecule type" value="Genomic_DNA"/>
</dbReference>
<dbReference type="GO" id="GO:0000155">
    <property type="term" value="F:phosphorelay sensor kinase activity"/>
    <property type="evidence" value="ECO:0007669"/>
    <property type="project" value="InterPro"/>
</dbReference>
<proteinExistence type="predicted"/>
<sequence>MHFVVVTLLAAAVLHAAAVGGGSVHGLGRTTAATGVAVVFLAVYLLGLRVAPDSAGLRDGASRDRLLSGGSEASAAVWIWLVAMALVWSAGVLVTDGFVWVALPLHLLALALLPGVAGAMVVAGLVVLSVGLGLLHGHTAGVTTALDVWLGMLVPACVALIGWTVFMQLREDAQRQRELVARLREAQDCLAATERTQGVLAERERLAREIHDTLGQALASIVVLARTAGPQNPEALALIESTARDNLIETRRFIRDLAHPGEATLEDSARLIAQDALRLSEAAGETLTVDVVVEGTPPRHVDDHIVAALHRGIQASMSNVLRHAQATRCQIGIGWFDDRVVVDVIDNGVGFDPRTVDADAHFGLQALHSRMEEVAIDVIIDSSPGEGTTVALTAHLTPTPAIRDAPEVRP</sequence>
<feature type="domain" description="Signal transduction histidine kinase subgroup 3 dimerisation and phosphoacceptor" evidence="6">
    <location>
        <begin position="202"/>
        <end position="260"/>
    </location>
</feature>
<evidence type="ECO:0000256" key="2">
    <source>
        <dbReference type="ARBA" id="ARBA00022777"/>
    </source>
</evidence>
<evidence type="ECO:0000259" key="6">
    <source>
        <dbReference type="Pfam" id="PF07730"/>
    </source>
</evidence>
<evidence type="ECO:0000256" key="1">
    <source>
        <dbReference type="ARBA" id="ARBA00022679"/>
    </source>
</evidence>
<feature type="transmembrane region" description="Helical" evidence="4">
    <location>
        <begin position="73"/>
        <end position="95"/>
    </location>
</feature>
<dbReference type="Pfam" id="PF07730">
    <property type="entry name" value="HisKA_3"/>
    <property type="match status" value="1"/>
</dbReference>
<dbReference type="InterPro" id="IPR017205">
    <property type="entry name" value="Sig_transdc_His_kinase_ChrS"/>
</dbReference>
<dbReference type="PANTHER" id="PTHR24421">
    <property type="entry name" value="NITRATE/NITRITE SENSOR PROTEIN NARX-RELATED"/>
    <property type="match status" value="1"/>
</dbReference>
<evidence type="ECO:0000313" key="8">
    <source>
        <dbReference type="Proteomes" id="UP000275749"/>
    </source>
</evidence>
<protein>
    <submittedName>
        <fullName evidence="7">Signal transduction histidine kinase</fullName>
    </submittedName>
</protein>
<gene>
    <name evidence="7" type="ORF">EDD41_0054</name>
</gene>
<name>A0A3N1ZPV9_9ACTN</name>
<accession>A0A3N1ZPV9</accession>
<dbReference type="SUPFAM" id="SSF55874">
    <property type="entry name" value="ATPase domain of HSP90 chaperone/DNA topoisomerase II/histidine kinase"/>
    <property type="match status" value="1"/>
</dbReference>
<feature type="domain" description="Histidine kinase/HSP90-like ATPase" evidence="5">
    <location>
        <begin position="308"/>
        <end position="396"/>
    </location>
</feature>
<evidence type="ECO:0000256" key="4">
    <source>
        <dbReference type="SAM" id="Phobius"/>
    </source>
</evidence>
<dbReference type="GO" id="GO:0046983">
    <property type="term" value="F:protein dimerization activity"/>
    <property type="evidence" value="ECO:0007669"/>
    <property type="project" value="InterPro"/>
</dbReference>
<feature type="transmembrane region" description="Helical" evidence="4">
    <location>
        <begin position="146"/>
        <end position="166"/>
    </location>
</feature>